<protein>
    <recommendedName>
        <fullName evidence="8">Cytochrome b5 domain-containing protein 1</fullName>
    </recommendedName>
</protein>
<name>A0A1V9Z4R5_ACHHY</name>
<keyword evidence="2" id="KW-0963">Cytoplasm</keyword>
<keyword evidence="12" id="KW-1185">Reference proteome</keyword>
<keyword evidence="7" id="KW-0966">Cell projection</keyword>
<dbReference type="AlphaFoldDB" id="A0A1V9Z4R5"/>
<dbReference type="OrthoDB" id="260091at2759"/>
<sequence>MKFTLKTIHRRYYTPEEVAIHKCADDCWVVVFSRVLDISGLVAQHRGKLTQPLVQHAGEDITHWFNPETREVKTHIDPERNIRLPFLPYGRFLHVPPPEPVTDWNTLELTPWWTDEQYVIGLITAKVRMIQIVNTLTHQSHSIQVCSEETIAEIQKRYVDLQYNAHAGSYTWKYLDGNEFIPLDMDKSLAENGVEDESLEFEKLNLDADDYQPILHIYYNDDLTIL</sequence>
<evidence type="ECO:0000259" key="10">
    <source>
        <dbReference type="PROSITE" id="PS50255"/>
    </source>
</evidence>
<evidence type="ECO:0000256" key="6">
    <source>
        <dbReference type="ARBA" id="ARBA00023212"/>
    </source>
</evidence>
<comment type="function">
    <text evidence="9">Radial spoke stalk protein that binds heme under oxidizing conditions. Required for the coordinated beating of multiple cilia maybe by functioning in a redox signaling pathway.</text>
</comment>
<dbReference type="Gene3D" id="3.10.120.10">
    <property type="entry name" value="Cytochrome b5-like heme/steroid binding domain"/>
    <property type="match status" value="1"/>
</dbReference>
<organism evidence="11 12">
    <name type="scientific">Achlya hypogyna</name>
    <name type="common">Oomycete</name>
    <name type="synonym">Protoachlya hypogyna</name>
    <dbReference type="NCBI Taxonomy" id="1202772"/>
    <lineage>
        <taxon>Eukaryota</taxon>
        <taxon>Sar</taxon>
        <taxon>Stramenopiles</taxon>
        <taxon>Oomycota</taxon>
        <taxon>Saprolegniomycetes</taxon>
        <taxon>Saprolegniales</taxon>
        <taxon>Achlyaceae</taxon>
        <taxon>Achlya</taxon>
    </lineage>
</organism>
<evidence type="ECO:0000256" key="4">
    <source>
        <dbReference type="ARBA" id="ARBA00022723"/>
    </source>
</evidence>
<keyword evidence="3" id="KW-0349">Heme</keyword>
<dbReference type="PANTHER" id="PTHR21281:SF0">
    <property type="entry name" value="CYTOCHROME B5 DOMAIN-CONTAINING PROTEIN 1"/>
    <property type="match status" value="1"/>
</dbReference>
<dbReference type="PROSITE" id="PS50255">
    <property type="entry name" value="CYTOCHROME_B5_2"/>
    <property type="match status" value="1"/>
</dbReference>
<dbReference type="InterPro" id="IPR036400">
    <property type="entry name" value="Cyt_B5-like_heme/steroid_sf"/>
</dbReference>
<proteinExistence type="predicted"/>
<dbReference type="GO" id="GO:0005930">
    <property type="term" value="C:axoneme"/>
    <property type="evidence" value="ECO:0007669"/>
    <property type="project" value="UniProtKB-SubCell"/>
</dbReference>
<dbReference type="GO" id="GO:0046872">
    <property type="term" value="F:metal ion binding"/>
    <property type="evidence" value="ECO:0007669"/>
    <property type="project" value="UniProtKB-KW"/>
</dbReference>
<evidence type="ECO:0000256" key="3">
    <source>
        <dbReference type="ARBA" id="ARBA00022617"/>
    </source>
</evidence>
<reference evidence="11 12" key="1">
    <citation type="journal article" date="2014" name="Genome Biol. Evol.">
        <title>The secreted proteins of Achlya hypogyna and Thraustotheca clavata identify the ancestral oomycete secretome and reveal gene acquisitions by horizontal gene transfer.</title>
        <authorList>
            <person name="Misner I."/>
            <person name="Blouin N."/>
            <person name="Leonard G."/>
            <person name="Richards T.A."/>
            <person name="Lane C.E."/>
        </authorList>
    </citation>
    <scope>NUCLEOTIDE SEQUENCE [LARGE SCALE GENOMIC DNA]</scope>
    <source>
        <strain evidence="11 12">ATCC 48635</strain>
    </source>
</reference>
<dbReference type="InterPro" id="IPR052320">
    <property type="entry name" value="Cytochrome_b5_domain"/>
</dbReference>
<dbReference type="Proteomes" id="UP000243579">
    <property type="component" value="Unassembled WGS sequence"/>
</dbReference>
<evidence type="ECO:0000256" key="7">
    <source>
        <dbReference type="ARBA" id="ARBA00023273"/>
    </source>
</evidence>
<evidence type="ECO:0000256" key="2">
    <source>
        <dbReference type="ARBA" id="ARBA00022490"/>
    </source>
</evidence>
<dbReference type="EMBL" id="JNBR01000440">
    <property type="protein sequence ID" value="OQR92830.1"/>
    <property type="molecule type" value="Genomic_DNA"/>
</dbReference>
<evidence type="ECO:0000256" key="9">
    <source>
        <dbReference type="ARBA" id="ARBA00046139"/>
    </source>
</evidence>
<evidence type="ECO:0000256" key="5">
    <source>
        <dbReference type="ARBA" id="ARBA00023004"/>
    </source>
</evidence>
<evidence type="ECO:0000313" key="12">
    <source>
        <dbReference type="Proteomes" id="UP000243579"/>
    </source>
</evidence>
<keyword evidence="6" id="KW-0206">Cytoskeleton</keyword>
<dbReference type="Pfam" id="PF00173">
    <property type="entry name" value="Cyt-b5"/>
    <property type="match status" value="1"/>
</dbReference>
<accession>A0A1V9Z4R5</accession>
<dbReference type="PANTHER" id="PTHR21281">
    <property type="entry name" value="CYTOCHROME B5 DOMAIN-CONTAINING PROTEIN 1"/>
    <property type="match status" value="1"/>
</dbReference>
<dbReference type="SUPFAM" id="SSF55856">
    <property type="entry name" value="Cytochrome b5-like heme/steroid binding domain"/>
    <property type="match status" value="1"/>
</dbReference>
<keyword evidence="5" id="KW-0408">Iron</keyword>
<evidence type="ECO:0000256" key="8">
    <source>
        <dbReference type="ARBA" id="ARBA00040649"/>
    </source>
</evidence>
<dbReference type="SMART" id="SM01117">
    <property type="entry name" value="Cyt-b5"/>
    <property type="match status" value="1"/>
</dbReference>
<dbReference type="STRING" id="1202772.A0A1V9Z4R5"/>
<comment type="subcellular location">
    <subcellularLocation>
        <location evidence="1">Cytoplasm</location>
        <location evidence="1">Cytoskeleton</location>
        <location evidence="1">Cilium axoneme</location>
    </subcellularLocation>
</comment>
<evidence type="ECO:0000313" key="11">
    <source>
        <dbReference type="EMBL" id="OQR92830.1"/>
    </source>
</evidence>
<comment type="caution">
    <text evidence="11">The sequence shown here is derived from an EMBL/GenBank/DDBJ whole genome shotgun (WGS) entry which is preliminary data.</text>
</comment>
<keyword evidence="4" id="KW-0479">Metal-binding</keyword>
<dbReference type="InterPro" id="IPR001199">
    <property type="entry name" value="Cyt_B5-like_heme/steroid-bd"/>
</dbReference>
<evidence type="ECO:0000256" key="1">
    <source>
        <dbReference type="ARBA" id="ARBA00004430"/>
    </source>
</evidence>
<feature type="domain" description="Cytochrome b5 heme-binding" evidence="10">
    <location>
        <begin position="10"/>
        <end position="93"/>
    </location>
</feature>
<gene>
    <name evidence="11" type="ORF">ACHHYP_03169</name>
</gene>